<dbReference type="GO" id="GO:0004497">
    <property type="term" value="F:monooxygenase activity"/>
    <property type="evidence" value="ECO:0007669"/>
    <property type="project" value="InterPro"/>
</dbReference>
<dbReference type="InterPro" id="IPR036396">
    <property type="entry name" value="Cyt_P450_sf"/>
</dbReference>
<dbReference type="OrthoDB" id="2789670at2759"/>
<feature type="transmembrane region" description="Helical" evidence="10">
    <location>
        <begin position="15"/>
        <end position="34"/>
    </location>
</feature>
<evidence type="ECO:0000256" key="7">
    <source>
        <dbReference type="ARBA" id="ARBA00023004"/>
    </source>
</evidence>
<evidence type="ECO:0000313" key="12">
    <source>
        <dbReference type="Proteomes" id="UP000676310"/>
    </source>
</evidence>
<dbReference type="GO" id="GO:0022857">
    <property type="term" value="F:transmembrane transporter activity"/>
    <property type="evidence" value="ECO:0007669"/>
    <property type="project" value="InterPro"/>
</dbReference>
<feature type="binding site" description="axial binding residue" evidence="9">
    <location>
        <position position="453"/>
    </location>
    <ligand>
        <name>heme</name>
        <dbReference type="ChEBI" id="CHEBI:30413"/>
    </ligand>
    <ligandPart>
        <name>Fe</name>
        <dbReference type="ChEBI" id="CHEBI:18248"/>
    </ligandPart>
</feature>
<dbReference type="AlphaFoldDB" id="A0A8J2I7T7"/>
<comment type="cofactor">
    <cofactor evidence="9">
        <name>heme</name>
        <dbReference type="ChEBI" id="CHEBI:30413"/>
    </cofactor>
</comment>
<dbReference type="GO" id="GO:0016020">
    <property type="term" value="C:membrane"/>
    <property type="evidence" value="ECO:0007669"/>
    <property type="project" value="UniProtKB-SubCell"/>
</dbReference>
<evidence type="ECO:0000313" key="11">
    <source>
        <dbReference type="EMBL" id="CAG5169488.1"/>
    </source>
</evidence>
<dbReference type="InterPro" id="IPR001128">
    <property type="entry name" value="Cyt_P450"/>
</dbReference>
<dbReference type="GeneID" id="67018995"/>
<feature type="transmembrane region" description="Helical" evidence="10">
    <location>
        <begin position="532"/>
        <end position="554"/>
    </location>
</feature>
<dbReference type="Gene3D" id="1.20.1250.20">
    <property type="entry name" value="MFS general substrate transporter like domains"/>
    <property type="match status" value="1"/>
</dbReference>
<keyword evidence="4 9" id="KW-0479">Metal-binding</keyword>
<evidence type="ECO:0000256" key="3">
    <source>
        <dbReference type="ARBA" id="ARBA00022692"/>
    </source>
</evidence>
<evidence type="ECO:0000256" key="1">
    <source>
        <dbReference type="ARBA" id="ARBA00004370"/>
    </source>
</evidence>
<evidence type="ECO:0000256" key="6">
    <source>
        <dbReference type="ARBA" id="ARBA00023002"/>
    </source>
</evidence>
<dbReference type="InterPro" id="IPR005828">
    <property type="entry name" value="MFS_sugar_transport-like"/>
</dbReference>
<feature type="transmembrane region" description="Helical" evidence="10">
    <location>
        <begin position="566"/>
        <end position="588"/>
    </location>
</feature>
<dbReference type="Gene3D" id="1.10.630.10">
    <property type="entry name" value="Cytochrome P450"/>
    <property type="match status" value="1"/>
</dbReference>
<comment type="caution">
    <text evidence="11">The sequence shown here is derived from an EMBL/GenBank/DDBJ whole genome shotgun (WGS) entry which is preliminary data.</text>
</comment>
<dbReference type="SUPFAM" id="SSF48264">
    <property type="entry name" value="Cytochrome P450"/>
    <property type="match status" value="1"/>
</dbReference>
<dbReference type="InterPro" id="IPR002401">
    <property type="entry name" value="Cyt_P450_E_grp-I"/>
</dbReference>
<dbReference type="PRINTS" id="PR00463">
    <property type="entry name" value="EP450I"/>
</dbReference>
<sequence>MEPGRAIEWFSSRTTGIWTISLFTLGLFVLVVDYGRMLYLRWRMPPGPLPWPVIGNTFSLPDEKPWYLIEQLSKKYNSPLVTFWIGRRPTVWINDAWAANEILVKRANIYNSRPRMLMFAELMGGQYNLLHKYTYTKEQRERFRDLRKITHQGVGIQQIQRYRNLQDNENKVVVYDLLTTPDKFVSHFERYATSVVSIIGFGRRIGDCQDPLITEVIAQMQDSAQTAVVAKDFPRLMETFPWLAKFPHWIAPWKRGTRRSVKPTLGRHDFFYALAEEANQSPGENYAKYLFREAPQYNLHPLEISNLAANLLGAGADTSSSTLITAILAMRAFPETLQPAWDEIDRVVGRARSPTLDDDLPYLRAFTKEVFRWRSVAIIGGTAHAPTQDDYWNGYYIPKGTWMQGNVWAIHHNEREFPDPDRFNPRRFLDTDDTRPFPGEKGYMTFGWGRRSCAGQALAEQGTHLSVARLVWAYKVEPEVDKNTGKEIPVDIFNYSSGSNWKPQPFKVKFTPRHEEIKQTIMLEGKQALDDLAKIMVGLFSFYVNLGSIIGSVIDNYTSRYLSKLSYQIPLTCMFIVPVLLGTVLFFVPESPRWLLHHDQHDAARKSLERLRFDHDDELELEWAEMVRGVAEERKLSHSSGFLDLFRGNDLRRTLLCWGTIASQSASGVWFFIGYQTYFFTIAGITKAFEYTIMNSCIGFVGVHLGLFSMNKLFGRRTIMIAGAVMCGLCELACGIASSAKPDSVATGNVLVAFTALFMFCYNAGVGVATSPLATELVSSRLRAWTVGSANALGYFLAWLVGFCSPYFINPQDLDWGPQYTYIWAASNFLCVIWFYFFLPETKARSLEELDEIFEASVAARKFKQYECRIVEDAKEDVYGRKTSEMTKQVA</sequence>
<feature type="transmembrane region" description="Helical" evidence="10">
    <location>
        <begin position="655"/>
        <end position="676"/>
    </location>
</feature>
<dbReference type="GO" id="GO:0016705">
    <property type="term" value="F:oxidoreductase activity, acting on paired donors, with incorporation or reduction of molecular oxygen"/>
    <property type="evidence" value="ECO:0007669"/>
    <property type="project" value="InterPro"/>
</dbReference>
<evidence type="ECO:0000256" key="2">
    <source>
        <dbReference type="ARBA" id="ARBA00010617"/>
    </source>
</evidence>
<dbReference type="Proteomes" id="UP000676310">
    <property type="component" value="Unassembled WGS sequence"/>
</dbReference>
<keyword evidence="12" id="KW-1185">Reference proteome</keyword>
<keyword evidence="7 9" id="KW-0408">Iron</keyword>
<dbReference type="InterPro" id="IPR036259">
    <property type="entry name" value="MFS_trans_sf"/>
</dbReference>
<feature type="transmembrane region" description="Helical" evidence="10">
    <location>
        <begin position="719"/>
        <end position="738"/>
    </location>
</feature>
<dbReference type="GO" id="GO:0005506">
    <property type="term" value="F:iron ion binding"/>
    <property type="evidence" value="ECO:0007669"/>
    <property type="project" value="InterPro"/>
</dbReference>
<dbReference type="PANTHER" id="PTHR46300:SF4">
    <property type="entry name" value="CYTOCHROME P450 98A3"/>
    <property type="match status" value="1"/>
</dbReference>
<dbReference type="InterPro" id="IPR017972">
    <property type="entry name" value="Cyt_P450_CS"/>
</dbReference>
<evidence type="ECO:0008006" key="13">
    <source>
        <dbReference type="Google" id="ProtNLM"/>
    </source>
</evidence>
<organism evidence="11 12">
    <name type="scientific">Alternaria atra</name>
    <dbReference type="NCBI Taxonomy" id="119953"/>
    <lineage>
        <taxon>Eukaryota</taxon>
        <taxon>Fungi</taxon>
        <taxon>Dikarya</taxon>
        <taxon>Ascomycota</taxon>
        <taxon>Pezizomycotina</taxon>
        <taxon>Dothideomycetes</taxon>
        <taxon>Pleosporomycetidae</taxon>
        <taxon>Pleosporales</taxon>
        <taxon>Pleosporineae</taxon>
        <taxon>Pleosporaceae</taxon>
        <taxon>Alternaria</taxon>
        <taxon>Alternaria sect. Ulocladioides</taxon>
    </lineage>
</organism>
<keyword evidence="6" id="KW-0560">Oxidoreductase</keyword>
<dbReference type="SUPFAM" id="SSF103473">
    <property type="entry name" value="MFS general substrate transporter"/>
    <property type="match status" value="1"/>
</dbReference>
<keyword evidence="9" id="KW-0349">Heme</keyword>
<reference evidence="11" key="1">
    <citation type="submission" date="2021-05" db="EMBL/GenBank/DDBJ databases">
        <authorList>
            <person name="Stam R."/>
        </authorList>
    </citation>
    <scope>NUCLEOTIDE SEQUENCE</scope>
    <source>
        <strain evidence="11">CS162</strain>
    </source>
</reference>
<keyword evidence="3 10" id="KW-0812">Transmembrane</keyword>
<keyword evidence="8 10" id="KW-0472">Membrane</keyword>
<gene>
    <name evidence="11" type="ORF">ALTATR162_LOCUS7039</name>
</gene>
<feature type="transmembrane region" description="Helical" evidence="10">
    <location>
        <begin position="688"/>
        <end position="707"/>
    </location>
</feature>
<dbReference type="EMBL" id="CAJRGZ010000022">
    <property type="protein sequence ID" value="CAG5169488.1"/>
    <property type="molecule type" value="Genomic_DNA"/>
</dbReference>
<dbReference type="RefSeq" id="XP_043170600.1">
    <property type="nucleotide sequence ID" value="XM_043314665.1"/>
</dbReference>
<feature type="transmembrane region" description="Helical" evidence="10">
    <location>
        <begin position="821"/>
        <end position="839"/>
    </location>
</feature>
<comment type="subcellular location">
    <subcellularLocation>
        <location evidence="1">Membrane</location>
    </subcellularLocation>
</comment>
<dbReference type="PROSITE" id="PS00086">
    <property type="entry name" value="CYTOCHROME_P450"/>
    <property type="match status" value="1"/>
</dbReference>
<evidence type="ECO:0000256" key="4">
    <source>
        <dbReference type="ARBA" id="ARBA00022723"/>
    </source>
</evidence>
<dbReference type="Pfam" id="PF00083">
    <property type="entry name" value="Sugar_tr"/>
    <property type="match status" value="1"/>
</dbReference>
<accession>A0A8J2I7T7</accession>
<feature type="transmembrane region" description="Helical" evidence="10">
    <location>
        <begin position="750"/>
        <end position="773"/>
    </location>
</feature>
<keyword evidence="5 10" id="KW-1133">Transmembrane helix</keyword>
<name>A0A8J2I7T7_9PLEO</name>
<dbReference type="CDD" id="cd11065">
    <property type="entry name" value="CYP64-like"/>
    <property type="match status" value="1"/>
</dbReference>
<evidence type="ECO:0000256" key="10">
    <source>
        <dbReference type="SAM" id="Phobius"/>
    </source>
</evidence>
<protein>
    <recommendedName>
        <fullName evidence="13">Cytochrome P450</fullName>
    </recommendedName>
</protein>
<dbReference type="InterPro" id="IPR050364">
    <property type="entry name" value="Cytochrome_P450_fung"/>
</dbReference>
<dbReference type="PANTHER" id="PTHR46300">
    <property type="entry name" value="P450, PUTATIVE (EUROFUNG)-RELATED-RELATED"/>
    <property type="match status" value="1"/>
</dbReference>
<evidence type="ECO:0000256" key="5">
    <source>
        <dbReference type="ARBA" id="ARBA00022989"/>
    </source>
</evidence>
<proteinExistence type="inferred from homology"/>
<evidence type="ECO:0000256" key="9">
    <source>
        <dbReference type="PIRSR" id="PIRSR602401-1"/>
    </source>
</evidence>
<feature type="transmembrane region" description="Helical" evidence="10">
    <location>
        <begin position="785"/>
        <end position="809"/>
    </location>
</feature>
<dbReference type="Pfam" id="PF00067">
    <property type="entry name" value="p450"/>
    <property type="match status" value="1"/>
</dbReference>
<comment type="similarity">
    <text evidence="2">Belongs to the cytochrome P450 family.</text>
</comment>
<evidence type="ECO:0000256" key="8">
    <source>
        <dbReference type="ARBA" id="ARBA00023136"/>
    </source>
</evidence>
<dbReference type="GO" id="GO:0020037">
    <property type="term" value="F:heme binding"/>
    <property type="evidence" value="ECO:0007669"/>
    <property type="project" value="InterPro"/>
</dbReference>